<dbReference type="InterPro" id="IPR012677">
    <property type="entry name" value="Nucleotide-bd_a/b_plait_sf"/>
</dbReference>
<dbReference type="SUPFAM" id="SSF54928">
    <property type="entry name" value="RNA-binding domain, RBD"/>
    <property type="match status" value="1"/>
</dbReference>
<dbReference type="InterPro" id="IPR034138">
    <property type="entry name" value="NOP8_RRM"/>
</dbReference>
<dbReference type="STRING" id="3983.A0A2C9V019"/>
<reference evidence="7" key="1">
    <citation type="journal article" date="2016" name="Nat. Biotechnol.">
        <title>Sequencing wild and cultivated cassava and related species reveals extensive interspecific hybridization and genetic diversity.</title>
        <authorList>
            <person name="Bredeson J.V."/>
            <person name="Lyons J.B."/>
            <person name="Prochnik S.E."/>
            <person name="Wu G.A."/>
            <person name="Ha C.M."/>
            <person name="Edsinger-Gonzales E."/>
            <person name="Grimwood J."/>
            <person name="Schmutz J."/>
            <person name="Rabbi I.Y."/>
            <person name="Egesi C."/>
            <person name="Nauluvula P."/>
            <person name="Lebot V."/>
            <person name="Ndunguru J."/>
            <person name="Mkamilo G."/>
            <person name="Bart R.S."/>
            <person name="Setter T.L."/>
            <person name="Gleadow R.M."/>
            <person name="Kulakow P."/>
            <person name="Ferguson M.E."/>
            <person name="Rounsley S."/>
            <person name="Rokhsar D.S."/>
        </authorList>
    </citation>
    <scope>NUCLEOTIDE SEQUENCE [LARGE SCALE GENOMIC DNA]</scope>
    <source>
        <strain evidence="7">cv. AM560-2</strain>
    </source>
</reference>
<dbReference type="PROSITE" id="PS50102">
    <property type="entry name" value="RRM"/>
    <property type="match status" value="1"/>
</dbReference>
<dbReference type="GO" id="GO:0005634">
    <property type="term" value="C:nucleus"/>
    <property type="evidence" value="ECO:0000318"/>
    <property type="project" value="GO_Central"/>
</dbReference>
<dbReference type="GO" id="GO:0005730">
    <property type="term" value="C:nucleolus"/>
    <property type="evidence" value="ECO:0007669"/>
    <property type="project" value="UniProtKB-SubCell"/>
</dbReference>
<dbReference type="CDD" id="cd12226">
    <property type="entry name" value="RRM_NOL8"/>
    <property type="match status" value="1"/>
</dbReference>
<evidence type="ECO:0000256" key="1">
    <source>
        <dbReference type="ARBA" id="ARBA00004604"/>
    </source>
</evidence>
<dbReference type="EMBL" id="CM004397">
    <property type="protein sequence ID" value="OAY36791.2"/>
    <property type="molecule type" value="Genomic_DNA"/>
</dbReference>
<gene>
    <name evidence="6" type="ORF">MANES_11G042332v8</name>
</gene>
<dbReference type="GO" id="GO:0003723">
    <property type="term" value="F:RNA binding"/>
    <property type="evidence" value="ECO:0007669"/>
    <property type="project" value="UniProtKB-UniRule"/>
</dbReference>
<evidence type="ECO:0000313" key="6">
    <source>
        <dbReference type="EMBL" id="OAY36791.2"/>
    </source>
</evidence>
<sequence length="708" mass="81209">MASRWGMNRADSQSETRDRNESGSSPEKSRSYASNNYKGIGPKSYSYSELAKATGLFSLNNQLGQGGFGQVFKAILDGKIRAIKKLNNFPDIQSEGDLEREIMVVNRVSHKNLVKLVGYCIDGANRLLILKYFPNKSLKYTLHRKENVLDWKKRMNIAIGSARGLEYLHEHCKPKIIHLDIKPDNILLDNDFEPKVSDFGLALFFKDAATHVSRSSTLGTHIYADPLSTKLEKYSDKSDVYSFGVTLLELITGQNSIIDASTDIVTWAKPLIQKALEGEYADFVDSRLQSFDHEQMHRMIFCANACINQPLKYRPSMKMILLALEEILPLGNLCDEKNNNKLQLKATYKDELKPSLKPPINQETNKPSSKPPVIQETNQIVVRKGRSTSRQPREATSNSSSNSIRETSFDERNQVYKPRRFTYHQLRSATQGFAENNLLNGGLLGEVYKGILNYDEWVMVKKFYIYMHGGKEDEFKKIKDISTSVHNKHLVNLIGYCDEGDNRLLVYEYFPDKSSLRSHLEDNMAGKYRLDWPTRMAIALRIALGLVHLHDRYKPWNIYEHYKDNSIFLDEILQPKFAEYERDKFFLKDSGNSITSSSMSSRYVKLDVYFFGVILLEIITGKLPVSDISSYDSFNLIEWAVPAIQNDWPKGNYKFVDEKLGRNFDEDEMDRMIECALACVERYPQNRPEMSKVVEVLAGNIPRKNLKN</sequence>
<dbReference type="Pfam" id="PF00076">
    <property type="entry name" value="RRM_1"/>
    <property type="match status" value="1"/>
</dbReference>
<keyword evidence="7" id="KW-1185">Reference proteome</keyword>
<evidence type="ECO:0000256" key="2">
    <source>
        <dbReference type="ARBA" id="ARBA00022884"/>
    </source>
</evidence>
<organism evidence="6 7">
    <name type="scientific">Manihot esculenta</name>
    <name type="common">Cassava</name>
    <name type="synonym">Jatropha manihot</name>
    <dbReference type="NCBI Taxonomy" id="3983"/>
    <lineage>
        <taxon>Eukaryota</taxon>
        <taxon>Viridiplantae</taxon>
        <taxon>Streptophyta</taxon>
        <taxon>Embryophyta</taxon>
        <taxon>Tracheophyta</taxon>
        <taxon>Spermatophyta</taxon>
        <taxon>Magnoliopsida</taxon>
        <taxon>eudicotyledons</taxon>
        <taxon>Gunneridae</taxon>
        <taxon>Pentapetalae</taxon>
        <taxon>rosids</taxon>
        <taxon>fabids</taxon>
        <taxon>Malpighiales</taxon>
        <taxon>Euphorbiaceae</taxon>
        <taxon>Crotonoideae</taxon>
        <taxon>Manihoteae</taxon>
        <taxon>Manihot</taxon>
    </lineage>
</organism>
<dbReference type="SMART" id="SM00360">
    <property type="entry name" value="RRM"/>
    <property type="match status" value="1"/>
</dbReference>
<dbReference type="PANTHER" id="PTHR23099:SF0">
    <property type="entry name" value="GERM CELL NUCLEAR ACIDIC PROTEIN"/>
    <property type="match status" value="1"/>
</dbReference>
<dbReference type="Proteomes" id="UP000091857">
    <property type="component" value="Chromosome 11"/>
</dbReference>
<keyword evidence="2 4" id="KW-0694">RNA-binding</keyword>
<dbReference type="Gene3D" id="3.30.70.330">
    <property type="match status" value="1"/>
</dbReference>
<comment type="subcellular location">
    <subcellularLocation>
        <location evidence="1">Nucleus</location>
        <location evidence="1">Nucleolus</location>
    </subcellularLocation>
</comment>
<accession>A0A2C9V019</accession>
<dbReference type="InterPro" id="IPR000504">
    <property type="entry name" value="RRM_dom"/>
</dbReference>
<evidence type="ECO:0000256" key="3">
    <source>
        <dbReference type="ARBA" id="ARBA00023242"/>
    </source>
</evidence>
<evidence type="ECO:0000313" key="7">
    <source>
        <dbReference type="Proteomes" id="UP000091857"/>
    </source>
</evidence>
<dbReference type="InterPro" id="IPR035979">
    <property type="entry name" value="RBD_domain_sf"/>
</dbReference>
<dbReference type="PANTHER" id="PTHR23099">
    <property type="entry name" value="TRANSCRIPTIONAL REGULATOR"/>
    <property type="match status" value="1"/>
</dbReference>
<comment type="caution">
    <text evidence="6">The sequence shown here is derived from an EMBL/GenBank/DDBJ whole genome shotgun (WGS) entry which is preliminary data.</text>
</comment>
<proteinExistence type="predicted"/>
<evidence type="ECO:0000259" key="5">
    <source>
        <dbReference type="PROSITE" id="PS50102"/>
    </source>
</evidence>
<name>A0A2C9V019_MANES</name>
<evidence type="ECO:0000256" key="4">
    <source>
        <dbReference type="PROSITE-ProRule" id="PRU00176"/>
    </source>
</evidence>
<keyword evidence="3" id="KW-0539">Nucleus</keyword>
<dbReference type="AlphaFoldDB" id="A0A2C9V019"/>
<protein>
    <recommendedName>
        <fullName evidence="5">RRM domain-containing protein</fullName>
    </recommendedName>
</protein>